<dbReference type="GO" id="GO:0033202">
    <property type="term" value="C:DNA helicase complex"/>
    <property type="evidence" value="ECO:0007669"/>
    <property type="project" value="TreeGrafter"/>
</dbReference>
<dbReference type="InterPro" id="IPR014017">
    <property type="entry name" value="DNA_helicase_UvrD-like_C"/>
</dbReference>
<comment type="catalytic activity">
    <reaction evidence="7">
        <text>Couples ATP hydrolysis with the unwinding of duplex DNA by translocating in the 3'-5' direction.</text>
        <dbReference type="EC" id="5.6.2.4"/>
    </reaction>
</comment>
<evidence type="ECO:0000313" key="13">
    <source>
        <dbReference type="EMBL" id="CUT02641.1"/>
    </source>
</evidence>
<comment type="similarity">
    <text evidence="1">Belongs to the helicase family. UvrD subfamily.</text>
</comment>
<dbReference type="PROSITE" id="PS51198">
    <property type="entry name" value="UVRD_HELICASE_ATP_BIND"/>
    <property type="match status" value="1"/>
</dbReference>
<dbReference type="RefSeq" id="WP_092350108.1">
    <property type="nucleotide sequence ID" value="NZ_CZVW01000013.1"/>
</dbReference>
<dbReference type="GO" id="GO:0016887">
    <property type="term" value="F:ATP hydrolysis activity"/>
    <property type="evidence" value="ECO:0007669"/>
    <property type="project" value="RHEA"/>
</dbReference>
<evidence type="ECO:0000259" key="11">
    <source>
        <dbReference type="PROSITE" id="PS51198"/>
    </source>
</evidence>
<evidence type="ECO:0000256" key="2">
    <source>
        <dbReference type="ARBA" id="ARBA00022741"/>
    </source>
</evidence>
<evidence type="ECO:0000313" key="14">
    <source>
        <dbReference type="Proteomes" id="UP000199197"/>
    </source>
</evidence>
<dbReference type="GO" id="GO:0005524">
    <property type="term" value="F:ATP binding"/>
    <property type="evidence" value="ECO:0007669"/>
    <property type="project" value="UniProtKB-UniRule"/>
</dbReference>
<dbReference type="InterPro" id="IPR013986">
    <property type="entry name" value="DExx_box_DNA_helicase_dom_sf"/>
</dbReference>
<feature type="binding site" evidence="10">
    <location>
        <begin position="22"/>
        <end position="29"/>
    </location>
    <ligand>
        <name>ATP</name>
        <dbReference type="ChEBI" id="CHEBI:30616"/>
    </ligand>
</feature>
<dbReference type="InterPro" id="IPR027417">
    <property type="entry name" value="P-loop_NTPase"/>
</dbReference>
<feature type="domain" description="UvrD-like helicase ATP-binding" evidence="11">
    <location>
        <begin position="1"/>
        <end position="474"/>
    </location>
</feature>
<keyword evidence="6" id="KW-0413">Isomerase</keyword>
<proteinExistence type="inferred from homology"/>
<dbReference type="GO" id="GO:0003677">
    <property type="term" value="F:DNA binding"/>
    <property type="evidence" value="ECO:0007669"/>
    <property type="project" value="InterPro"/>
</dbReference>
<evidence type="ECO:0000256" key="6">
    <source>
        <dbReference type="ARBA" id="ARBA00023235"/>
    </source>
</evidence>
<dbReference type="InterPro" id="IPR000212">
    <property type="entry name" value="DNA_helicase_UvrD/REP"/>
</dbReference>
<reference evidence="14" key="1">
    <citation type="submission" date="2015-11" db="EMBL/GenBank/DDBJ databases">
        <authorList>
            <person name="Varghese N."/>
        </authorList>
    </citation>
    <scope>NUCLEOTIDE SEQUENCE [LARGE SCALE GENOMIC DNA]</scope>
    <source>
        <strain evidence="14">JGI-23</strain>
    </source>
</reference>
<feature type="domain" description="UvrD-like helicase C-terminal" evidence="12">
    <location>
        <begin position="496"/>
        <end position="778"/>
    </location>
</feature>
<evidence type="ECO:0000256" key="8">
    <source>
        <dbReference type="ARBA" id="ARBA00034808"/>
    </source>
</evidence>
<dbReference type="SUPFAM" id="SSF52540">
    <property type="entry name" value="P-loop containing nucleoside triphosphate hydrolases"/>
    <property type="match status" value="1"/>
</dbReference>
<keyword evidence="5 10" id="KW-0067">ATP-binding</keyword>
<dbReference type="GO" id="GO:0043138">
    <property type="term" value="F:3'-5' DNA helicase activity"/>
    <property type="evidence" value="ECO:0007669"/>
    <property type="project" value="UniProtKB-EC"/>
</dbReference>
<dbReference type="Gene3D" id="3.40.50.300">
    <property type="entry name" value="P-loop containing nucleotide triphosphate hydrolases"/>
    <property type="match status" value="3"/>
</dbReference>
<keyword evidence="14" id="KW-1185">Reference proteome</keyword>
<dbReference type="PANTHER" id="PTHR11070:SF48">
    <property type="entry name" value="ATP-DEPENDENT HELICASE_NUCLEASE SUBUNIT A"/>
    <property type="match status" value="1"/>
</dbReference>
<evidence type="ECO:0000259" key="12">
    <source>
        <dbReference type="PROSITE" id="PS51217"/>
    </source>
</evidence>
<dbReference type="Proteomes" id="UP000199197">
    <property type="component" value="Unassembled WGS sequence"/>
</dbReference>
<keyword evidence="3 10" id="KW-0378">Hydrolase</keyword>
<evidence type="ECO:0000256" key="5">
    <source>
        <dbReference type="ARBA" id="ARBA00022840"/>
    </source>
</evidence>
<dbReference type="InterPro" id="IPR014016">
    <property type="entry name" value="UvrD-like_ATP-bd"/>
</dbReference>
<dbReference type="EMBL" id="CZVW01000013">
    <property type="protein sequence ID" value="CUT02641.1"/>
    <property type="molecule type" value="Genomic_DNA"/>
</dbReference>
<evidence type="ECO:0000256" key="1">
    <source>
        <dbReference type="ARBA" id="ARBA00009922"/>
    </source>
</evidence>
<comment type="catalytic activity">
    <reaction evidence="9">
        <text>ATP + H2O = ADP + phosphate + H(+)</text>
        <dbReference type="Rhea" id="RHEA:13065"/>
        <dbReference type="ChEBI" id="CHEBI:15377"/>
        <dbReference type="ChEBI" id="CHEBI:15378"/>
        <dbReference type="ChEBI" id="CHEBI:30616"/>
        <dbReference type="ChEBI" id="CHEBI:43474"/>
        <dbReference type="ChEBI" id="CHEBI:456216"/>
        <dbReference type="EC" id="5.6.2.4"/>
    </reaction>
</comment>
<organism evidence="13 14">
    <name type="scientific">Candidatus Chryseopegocella kryptomonas</name>
    <dbReference type="NCBI Taxonomy" id="1633643"/>
    <lineage>
        <taxon>Bacteria</taxon>
        <taxon>Pseudomonadati</taxon>
        <taxon>Candidatus Kryptoniota</taxon>
        <taxon>Candidatus Chryseopegocella</taxon>
    </lineage>
</organism>
<dbReference type="Pfam" id="PF13361">
    <property type="entry name" value="UvrD_C"/>
    <property type="match status" value="1"/>
</dbReference>
<dbReference type="Pfam" id="PF00580">
    <property type="entry name" value="UvrD-helicase"/>
    <property type="match status" value="2"/>
</dbReference>
<dbReference type="PANTHER" id="PTHR11070">
    <property type="entry name" value="UVRD / RECB / PCRA DNA HELICASE FAMILY MEMBER"/>
    <property type="match status" value="1"/>
</dbReference>
<dbReference type="CDD" id="cd17932">
    <property type="entry name" value="DEXQc_UvrD"/>
    <property type="match status" value="1"/>
</dbReference>
<evidence type="ECO:0000256" key="3">
    <source>
        <dbReference type="ARBA" id="ARBA00022801"/>
    </source>
</evidence>
<dbReference type="Gene3D" id="3.30.160.800">
    <property type="match status" value="1"/>
</dbReference>
<protein>
    <recommendedName>
        <fullName evidence="8">DNA 3'-5' helicase</fullName>
        <ecNumber evidence="8">5.6.2.4</ecNumber>
    </recommendedName>
</protein>
<evidence type="ECO:0000256" key="10">
    <source>
        <dbReference type="PROSITE-ProRule" id="PRU00560"/>
    </source>
</evidence>
<dbReference type="AlphaFoldDB" id="A0A0P1NUT9"/>
<accession>A0A0P1NUT9</accession>
<keyword evidence="2 10" id="KW-0547">Nucleotide-binding</keyword>
<dbReference type="EC" id="5.6.2.4" evidence="8"/>
<sequence>MRKLTESQEKAISLQKHLSVTANAGSGKTTVLIEKYVKILEEILNENPEIEDKSDIVESIVVITFTEKAASELKERATRAIEDRIHRAREENDFKKLKIYEELRDAMPSAVIGTIHSFCAKILREFAVSAGIDANFTVLEGAEREQAIDVIIENKLKEFLKRGDENSQRLFSVIERIKIADFYKLIKKLITSRELVEKVKRDIYNAKSDDEIIQMWREKISNYVLSVFKQSFMVNALRNLHGHIFPDQTDIKNQINEFEQAIEEKDVVKAYEIFMEKIVSKKIYTSDLKELRKSVENVIELKPQHIREEILTNLQHIIRVAKDIQNVKLNKFDEFIEQLRQYIKDTRLVLLLYDEINAEYERFKILNGYLDFEDLQLKVNALLDDEDVRNELSNRFKYIMIDEYQDTNYLQYEIVRKLIRDFSEKMKLFVVGDDKQSIYGFRGSDVEVFHKTSEDICKYGNGEKIMLQESFRLLRGIAEFVNRVFDKIMGERISIHEVEYNHITVGRNDDDDGKVEMLILKKENDDIEDFKLEEARFVAKKILKLLQEDDAYVYKNGERKKVEPGDIAVLIRNRDVLKPIENAFIEMNIPYIVSSGIGFYQTQEIYDFLNYLEFLVNTNDDVALVGILRSPFFGIKDSEIFRISVYGRGSSFWEKVRNYIHRSDDPKPSDDLKRAVEILEDDLRVANRMSIPSLIHRIIENTMYNGSVLPMRRGEQIVANIQKLIDIAREFEANGFNNLYDFVEQLRFLSAQHLREGQAGIEFGLNAVQILTIHSAKGLEFPVVVLPFLGEEFKKRANDKFNIDIDYGIGLGIKSKDNLLIENIHKLIKRHKVIAEEKRVLYVAMTRARDILILSGAYKNENDETYLNWILSSLGLNSKIDYIPEFEIEDSKQGKTFKVKIYRYGVDLKDKIEFIGKHFEEPKIDETKIFYKAT</sequence>
<dbReference type="Gene3D" id="1.10.10.160">
    <property type="match status" value="1"/>
</dbReference>
<dbReference type="GO" id="GO:0005829">
    <property type="term" value="C:cytosol"/>
    <property type="evidence" value="ECO:0007669"/>
    <property type="project" value="TreeGrafter"/>
</dbReference>
<name>A0A0P1NUT9_9BACT</name>
<dbReference type="GO" id="GO:0000725">
    <property type="term" value="P:recombinational repair"/>
    <property type="evidence" value="ECO:0007669"/>
    <property type="project" value="TreeGrafter"/>
</dbReference>
<dbReference type="PROSITE" id="PS51217">
    <property type="entry name" value="UVRD_HELICASE_CTER"/>
    <property type="match status" value="1"/>
</dbReference>
<evidence type="ECO:0000256" key="4">
    <source>
        <dbReference type="ARBA" id="ARBA00022806"/>
    </source>
</evidence>
<gene>
    <name evidence="13" type="ORF">JGI23_01301</name>
</gene>
<evidence type="ECO:0000256" key="9">
    <source>
        <dbReference type="ARBA" id="ARBA00048988"/>
    </source>
</evidence>
<dbReference type="Gene3D" id="1.10.486.10">
    <property type="entry name" value="PCRA, domain 4"/>
    <property type="match status" value="1"/>
</dbReference>
<evidence type="ECO:0000256" key="7">
    <source>
        <dbReference type="ARBA" id="ARBA00034617"/>
    </source>
</evidence>
<dbReference type="OrthoDB" id="9810135at2"/>
<keyword evidence="4 10" id="KW-0347">Helicase</keyword>